<proteinExistence type="predicted"/>
<dbReference type="OrthoDB" id="2404197at2759"/>
<dbReference type="EMBL" id="CAJVPJ010000146">
    <property type="protein sequence ID" value="CAG8485780.1"/>
    <property type="molecule type" value="Genomic_DNA"/>
</dbReference>
<feature type="transmembrane region" description="Helical" evidence="1">
    <location>
        <begin position="100"/>
        <end position="121"/>
    </location>
</feature>
<comment type="caution">
    <text evidence="2">The sequence shown here is derived from an EMBL/GenBank/DDBJ whole genome shotgun (WGS) entry which is preliminary data.</text>
</comment>
<accession>A0A9N8WFS4</accession>
<organism evidence="2 3">
    <name type="scientific">Paraglomus occultum</name>
    <dbReference type="NCBI Taxonomy" id="144539"/>
    <lineage>
        <taxon>Eukaryota</taxon>
        <taxon>Fungi</taxon>
        <taxon>Fungi incertae sedis</taxon>
        <taxon>Mucoromycota</taxon>
        <taxon>Glomeromycotina</taxon>
        <taxon>Glomeromycetes</taxon>
        <taxon>Paraglomerales</taxon>
        <taxon>Paraglomeraceae</taxon>
        <taxon>Paraglomus</taxon>
    </lineage>
</organism>
<keyword evidence="1" id="KW-0812">Transmembrane</keyword>
<keyword evidence="1" id="KW-0472">Membrane</keyword>
<sequence length="123" mass="13963">MTDAIEATRCEFISSILHASLAIARRQTKEEKVYISLQKDISGEDVTGRINYAIKGKEDLMCIAEGKPRNIKIGYLQNIRQWKVRTILIKIIESELQNKLLIMMNMTIFTGSLLQVLPVVALL</sequence>
<evidence type="ECO:0000256" key="1">
    <source>
        <dbReference type="SAM" id="Phobius"/>
    </source>
</evidence>
<dbReference type="Proteomes" id="UP000789572">
    <property type="component" value="Unassembled WGS sequence"/>
</dbReference>
<dbReference type="AlphaFoldDB" id="A0A9N8WFS4"/>
<keyword evidence="3" id="KW-1185">Reference proteome</keyword>
<protein>
    <submittedName>
        <fullName evidence="2">3313_t:CDS:1</fullName>
    </submittedName>
</protein>
<reference evidence="2" key="1">
    <citation type="submission" date="2021-06" db="EMBL/GenBank/DDBJ databases">
        <authorList>
            <person name="Kallberg Y."/>
            <person name="Tangrot J."/>
            <person name="Rosling A."/>
        </authorList>
    </citation>
    <scope>NUCLEOTIDE SEQUENCE</scope>
    <source>
        <strain evidence="2">IA702</strain>
    </source>
</reference>
<evidence type="ECO:0000313" key="3">
    <source>
        <dbReference type="Proteomes" id="UP000789572"/>
    </source>
</evidence>
<keyword evidence="1" id="KW-1133">Transmembrane helix</keyword>
<name>A0A9N8WFS4_9GLOM</name>
<gene>
    <name evidence="2" type="ORF">POCULU_LOCUS1794</name>
</gene>
<evidence type="ECO:0000313" key="2">
    <source>
        <dbReference type="EMBL" id="CAG8485780.1"/>
    </source>
</evidence>